<dbReference type="EMBL" id="JAVRHX010000001">
    <property type="protein sequence ID" value="MDT0594481.1"/>
    <property type="molecule type" value="Genomic_DNA"/>
</dbReference>
<dbReference type="Gene3D" id="3.40.50.150">
    <property type="entry name" value="Vaccinia Virus protein VP39"/>
    <property type="match status" value="1"/>
</dbReference>
<dbReference type="Proteomes" id="UP001253545">
    <property type="component" value="Unassembled WGS sequence"/>
</dbReference>
<dbReference type="InterPro" id="IPR029063">
    <property type="entry name" value="SAM-dependent_MTases_sf"/>
</dbReference>
<dbReference type="InterPro" id="IPR016980">
    <property type="entry name" value="S-AdoMet-dep_MeTrfase_Alr7345"/>
</dbReference>
<feature type="signal peptide" evidence="1">
    <location>
        <begin position="1"/>
        <end position="32"/>
    </location>
</feature>
<protein>
    <submittedName>
        <fullName evidence="2">Methyltransferase</fullName>
    </submittedName>
</protein>
<sequence length="299" mass="32883">MSNNIKQNKLIKNISTLLVSSLLVASSAFIHAHDGNQALVTSVMKRDAEQRARDVHRRPVQTLSFFHVEPGMKVAEALPGGGWYSRILADYLGKDGALHGINYNDDMWAMFGFFDEESIKGRIAATSKFPQLVAGFTDNGITSSGFTFASTPAAANGTLDRVLFIRALHNLNRFEEKAGTLSQALKAAYNLLKADGMVGVVQHRAPEDASDNWADGSRGYLKESDVVKSFEAAGFELVMRSELNANEKDMPGEGDIVWRLPPSFNGARDDEEKRKKMQAIGESDRMTLLFKKKGATITH</sequence>
<comment type="caution">
    <text evidence="2">The sequence shown here is derived from an EMBL/GenBank/DDBJ whole genome shotgun (WGS) entry which is preliminary data.</text>
</comment>
<dbReference type="GO" id="GO:0008168">
    <property type="term" value="F:methyltransferase activity"/>
    <property type="evidence" value="ECO:0007669"/>
    <property type="project" value="UniProtKB-KW"/>
</dbReference>
<dbReference type="PIRSF" id="PIRSF031679">
    <property type="entry name" value="Mtase_Alr7345_prd"/>
    <property type="match status" value="1"/>
</dbReference>
<keyword evidence="1" id="KW-0732">Signal</keyword>
<proteinExistence type="predicted"/>
<keyword evidence="3" id="KW-1185">Reference proteome</keyword>
<reference evidence="2 3" key="1">
    <citation type="submission" date="2023-09" db="EMBL/GenBank/DDBJ databases">
        <authorList>
            <person name="Rey-Velasco X."/>
        </authorList>
    </citation>
    <scope>NUCLEOTIDE SEQUENCE [LARGE SCALE GENOMIC DNA]</scope>
    <source>
        <strain evidence="2 3">P117</strain>
    </source>
</reference>
<evidence type="ECO:0000256" key="1">
    <source>
        <dbReference type="SAM" id="SignalP"/>
    </source>
</evidence>
<evidence type="ECO:0000313" key="3">
    <source>
        <dbReference type="Proteomes" id="UP001253545"/>
    </source>
</evidence>
<dbReference type="RefSeq" id="WP_311367952.1">
    <property type="nucleotide sequence ID" value="NZ_JAVRHX010000001.1"/>
</dbReference>
<dbReference type="GO" id="GO:0032259">
    <property type="term" value="P:methylation"/>
    <property type="evidence" value="ECO:0007669"/>
    <property type="project" value="UniProtKB-KW"/>
</dbReference>
<name>A0ABU2ZPD6_9ALTE</name>
<feature type="chain" id="PRO_5047219146" evidence="1">
    <location>
        <begin position="33"/>
        <end position="299"/>
    </location>
</feature>
<gene>
    <name evidence="2" type="ORF">RM552_06460</name>
</gene>
<accession>A0ABU2ZPD6</accession>
<keyword evidence="2" id="KW-0489">Methyltransferase</keyword>
<organism evidence="2 3">
    <name type="scientific">Glaciecola petra</name>
    <dbReference type="NCBI Taxonomy" id="3075602"/>
    <lineage>
        <taxon>Bacteria</taxon>
        <taxon>Pseudomonadati</taxon>
        <taxon>Pseudomonadota</taxon>
        <taxon>Gammaproteobacteria</taxon>
        <taxon>Alteromonadales</taxon>
        <taxon>Alteromonadaceae</taxon>
        <taxon>Glaciecola</taxon>
    </lineage>
</organism>
<evidence type="ECO:0000313" key="2">
    <source>
        <dbReference type="EMBL" id="MDT0594481.1"/>
    </source>
</evidence>
<dbReference type="SUPFAM" id="SSF53335">
    <property type="entry name" value="S-adenosyl-L-methionine-dependent methyltransferases"/>
    <property type="match status" value="1"/>
</dbReference>
<keyword evidence="2" id="KW-0808">Transferase</keyword>